<reference evidence="2" key="1">
    <citation type="journal article" date="2008" name="Nat. Genet.">
        <title>The Pristionchus pacificus genome provides a unique perspective on nematode lifestyle and parasitism.</title>
        <authorList>
            <person name="Dieterich C."/>
            <person name="Clifton S.W."/>
            <person name="Schuster L.N."/>
            <person name="Chinwalla A."/>
            <person name="Delehaunty K."/>
            <person name="Dinkelacker I."/>
            <person name="Fulton L."/>
            <person name="Fulton R."/>
            <person name="Godfrey J."/>
            <person name="Minx P."/>
            <person name="Mitreva M."/>
            <person name="Roeseler W."/>
            <person name="Tian H."/>
            <person name="Witte H."/>
            <person name="Yang S.P."/>
            <person name="Wilson R.K."/>
            <person name="Sommer R.J."/>
        </authorList>
    </citation>
    <scope>NUCLEOTIDE SEQUENCE [LARGE SCALE GENOMIC DNA]</scope>
    <source>
        <strain evidence="2">PS312</strain>
    </source>
</reference>
<proteinExistence type="predicted"/>
<dbReference type="Proteomes" id="UP000005239">
    <property type="component" value="Unassembled WGS sequence"/>
</dbReference>
<reference evidence="1" key="2">
    <citation type="submission" date="2022-06" db="UniProtKB">
        <authorList>
            <consortium name="EnsemblMetazoa"/>
        </authorList>
    </citation>
    <scope>IDENTIFICATION</scope>
    <source>
        <strain evidence="1">PS312</strain>
    </source>
</reference>
<protein>
    <submittedName>
        <fullName evidence="1">Uncharacterized protein</fullName>
    </submittedName>
</protein>
<evidence type="ECO:0000313" key="2">
    <source>
        <dbReference type="Proteomes" id="UP000005239"/>
    </source>
</evidence>
<name>A0A2A6BLV1_PRIPA</name>
<sequence>MAEGVVEPEPGIPATKRCPAWPPATPDQCGMTDPPALCSDVPADAATVTPTSMSCPNGLAMHILSLDPATGKYGPGRFVGPDVTVMCDDGKWSQWGSINARQNDNGSLKKTEEGNVFARGSFSILSDGELFLQAPSHLCQRLNKI</sequence>
<accession>A0A2A6BLV1</accession>
<gene>
    <name evidence="1" type="primary">WBGene00282365</name>
</gene>
<accession>A0A8R1Z2L5</accession>
<keyword evidence="2" id="KW-1185">Reference proteome</keyword>
<evidence type="ECO:0000313" key="1">
    <source>
        <dbReference type="EnsemblMetazoa" id="PPA43996.1"/>
    </source>
</evidence>
<dbReference type="AlphaFoldDB" id="A0A2A6BLV1"/>
<dbReference type="EnsemblMetazoa" id="PPA43996.1">
    <property type="protein sequence ID" value="PPA43996.1"/>
    <property type="gene ID" value="WBGene00282365"/>
</dbReference>
<organism evidence="1 2">
    <name type="scientific">Pristionchus pacificus</name>
    <name type="common">Parasitic nematode worm</name>
    <dbReference type="NCBI Taxonomy" id="54126"/>
    <lineage>
        <taxon>Eukaryota</taxon>
        <taxon>Metazoa</taxon>
        <taxon>Ecdysozoa</taxon>
        <taxon>Nematoda</taxon>
        <taxon>Chromadorea</taxon>
        <taxon>Rhabditida</taxon>
        <taxon>Rhabditina</taxon>
        <taxon>Diplogasteromorpha</taxon>
        <taxon>Diplogasteroidea</taxon>
        <taxon>Neodiplogasteridae</taxon>
        <taxon>Pristionchus</taxon>
    </lineage>
</organism>